<proteinExistence type="inferred from homology"/>
<comment type="caution">
    <text evidence="6">The sequence shown here is derived from an EMBL/GenBank/DDBJ whole genome shotgun (WGS) entry which is preliminary data.</text>
</comment>
<evidence type="ECO:0000256" key="4">
    <source>
        <dbReference type="ARBA" id="ARBA00023306"/>
    </source>
</evidence>
<keyword evidence="7" id="KW-1185">Reference proteome</keyword>
<dbReference type="NCBIfam" id="TIGR00281">
    <property type="entry name" value="SMC-Scp complex subunit ScpB"/>
    <property type="match status" value="1"/>
</dbReference>
<comment type="subcellular location">
    <subcellularLocation>
        <location evidence="5">Cytoplasm</location>
    </subcellularLocation>
    <text evidence="5">Associated with two foci at the outer edges of the nucleoid region in young cells, and at four foci within both cell halves in older cells.</text>
</comment>
<dbReference type="HAMAP" id="MF_01804">
    <property type="entry name" value="ScpB"/>
    <property type="match status" value="1"/>
</dbReference>
<evidence type="ECO:0000256" key="5">
    <source>
        <dbReference type="HAMAP-Rule" id="MF_01804"/>
    </source>
</evidence>
<evidence type="ECO:0000256" key="1">
    <source>
        <dbReference type="ARBA" id="ARBA00022490"/>
    </source>
</evidence>
<protein>
    <recommendedName>
        <fullName evidence="5">Segregation and condensation protein B</fullName>
    </recommendedName>
</protein>
<evidence type="ECO:0000313" key="7">
    <source>
        <dbReference type="Proteomes" id="UP000823201"/>
    </source>
</evidence>
<keyword evidence="4 5" id="KW-0131">Cell cycle</keyword>
<keyword evidence="3 5" id="KW-0159">Chromosome partition</keyword>
<comment type="similarity">
    <text evidence="5">Belongs to the ScpB family.</text>
</comment>
<keyword evidence="2 5" id="KW-0132">Cell division</keyword>
<dbReference type="Gene3D" id="1.10.10.10">
    <property type="entry name" value="Winged helix-like DNA-binding domain superfamily/Winged helix DNA-binding domain"/>
    <property type="match status" value="2"/>
</dbReference>
<dbReference type="Proteomes" id="UP000823201">
    <property type="component" value="Unassembled WGS sequence"/>
</dbReference>
<organism evidence="6 7">
    <name type="scientific">Sporolactobacillus spathodeae</name>
    <dbReference type="NCBI Taxonomy" id="1465502"/>
    <lineage>
        <taxon>Bacteria</taxon>
        <taxon>Bacillati</taxon>
        <taxon>Bacillota</taxon>
        <taxon>Bacilli</taxon>
        <taxon>Bacillales</taxon>
        <taxon>Sporolactobacillaceae</taxon>
        <taxon>Sporolactobacillus</taxon>
    </lineage>
</organism>
<dbReference type="InterPro" id="IPR036388">
    <property type="entry name" value="WH-like_DNA-bd_sf"/>
</dbReference>
<gene>
    <name evidence="5" type="primary">scpB</name>
    <name evidence="6" type="ORF">JOC27_001297</name>
</gene>
<dbReference type="Pfam" id="PF04079">
    <property type="entry name" value="SMC_ScpB"/>
    <property type="match status" value="1"/>
</dbReference>
<comment type="subunit">
    <text evidence="5">Homodimer. Homodimerization may be required to stabilize the binding of ScpA to the Smc head domains. Component of a cohesin-like complex composed of ScpA, ScpB and the Smc homodimer, in which ScpA and ScpB bind to the head domain of Smc. The presence of the three proteins is required for the association of the complex with DNA.</text>
</comment>
<reference evidence="6 7" key="1">
    <citation type="submission" date="2021-01" db="EMBL/GenBank/DDBJ databases">
        <title>Genomic Encyclopedia of Type Strains, Phase IV (KMG-IV): sequencing the most valuable type-strain genomes for metagenomic binning, comparative biology and taxonomic classification.</title>
        <authorList>
            <person name="Goeker M."/>
        </authorList>
    </citation>
    <scope>NUCLEOTIDE SEQUENCE [LARGE SCALE GENOMIC DNA]</scope>
    <source>
        <strain evidence="6 7">DSM 100968</strain>
    </source>
</reference>
<dbReference type="InterPro" id="IPR005234">
    <property type="entry name" value="ScpB_csome_segregation"/>
</dbReference>
<dbReference type="SUPFAM" id="SSF46785">
    <property type="entry name" value="Winged helix' DNA-binding domain"/>
    <property type="match status" value="2"/>
</dbReference>
<dbReference type="InterPro" id="IPR036390">
    <property type="entry name" value="WH_DNA-bd_sf"/>
</dbReference>
<evidence type="ECO:0000313" key="6">
    <source>
        <dbReference type="EMBL" id="MBM7657847.1"/>
    </source>
</evidence>
<evidence type="ECO:0000256" key="2">
    <source>
        <dbReference type="ARBA" id="ARBA00022618"/>
    </source>
</evidence>
<keyword evidence="1 5" id="KW-0963">Cytoplasm</keyword>
<sequence>MTPMKKRSIIEGLLYLTGEEGIDLNQLEKILPDTSAQELRRLVESMKQDYLDNNASGLMITDKPDGYRLTTKPELIPYIEKMASIPKATPLSQAALETVAIIAYKQPVSRVTIDEIRGVKSERALHTLLLKGLIKEVGRAEGAGRAILYGVTSLFLDYFGFHSLNEMPPLFEAASQPNEQLDAYDLFYDKYKETVENLKRTENKDEQIVSE</sequence>
<dbReference type="PIRSF" id="PIRSF019345">
    <property type="entry name" value="ScpB"/>
    <property type="match status" value="1"/>
</dbReference>
<accession>A0ABS2Q7T8</accession>
<dbReference type="PANTHER" id="PTHR34298">
    <property type="entry name" value="SEGREGATION AND CONDENSATION PROTEIN B"/>
    <property type="match status" value="1"/>
</dbReference>
<comment type="function">
    <text evidence="5">Participates in chromosomal partition during cell division. May act via the formation of a condensin-like complex containing Smc and ScpA that pull DNA away from mid-cell into both cell halves.</text>
</comment>
<dbReference type="PANTHER" id="PTHR34298:SF2">
    <property type="entry name" value="SEGREGATION AND CONDENSATION PROTEIN B"/>
    <property type="match status" value="1"/>
</dbReference>
<dbReference type="EMBL" id="JAFBEV010000009">
    <property type="protein sequence ID" value="MBM7657847.1"/>
    <property type="molecule type" value="Genomic_DNA"/>
</dbReference>
<name>A0ABS2Q7T8_9BACL</name>
<evidence type="ECO:0000256" key="3">
    <source>
        <dbReference type="ARBA" id="ARBA00022829"/>
    </source>
</evidence>